<proteinExistence type="predicted"/>
<accession>A0A6J7KG40</accession>
<feature type="region of interest" description="Disordered" evidence="1">
    <location>
        <begin position="1"/>
        <end position="50"/>
    </location>
</feature>
<dbReference type="AlphaFoldDB" id="A0A6J7KG40"/>
<sequence>MRGDRAGDSAARAPRSLLWAGQETGTSARTPGSAQPGMGDGASQPVQPVLGPEAFWRREFILTGPPPAKRLRMRVR</sequence>
<name>A0A6J7KG40_9ZZZZ</name>
<gene>
    <name evidence="2" type="ORF">UFOPK3772_01725</name>
</gene>
<evidence type="ECO:0000313" key="2">
    <source>
        <dbReference type="EMBL" id="CAB4953843.1"/>
    </source>
</evidence>
<feature type="compositionally biased region" description="Polar residues" evidence="1">
    <location>
        <begin position="23"/>
        <end position="33"/>
    </location>
</feature>
<evidence type="ECO:0000256" key="1">
    <source>
        <dbReference type="SAM" id="MobiDB-lite"/>
    </source>
</evidence>
<dbReference type="EMBL" id="CAFBNE010000053">
    <property type="protein sequence ID" value="CAB4953843.1"/>
    <property type="molecule type" value="Genomic_DNA"/>
</dbReference>
<protein>
    <submittedName>
        <fullName evidence="2">Unannotated protein</fullName>
    </submittedName>
</protein>
<reference evidence="2" key="1">
    <citation type="submission" date="2020-05" db="EMBL/GenBank/DDBJ databases">
        <authorList>
            <person name="Chiriac C."/>
            <person name="Salcher M."/>
            <person name="Ghai R."/>
            <person name="Kavagutti S V."/>
        </authorList>
    </citation>
    <scope>NUCLEOTIDE SEQUENCE</scope>
</reference>
<organism evidence="2">
    <name type="scientific">freshwater metagenome</name>
    <dbReference type="NCBI Taxonomy" id="449393"/>
    <lineage>
        <taxon>unclassified sequences</taxon>
        <taxon>metagenomes</taxon>
        <taxon>ecological metagenomes</taxon>
    </lineage>
</organism>